<evidence type="ECO:0000313" key="2">
    <source>
        <dbReference type="EMBL" id="GGY19868.1"/>
    </source>
</evidence>
<dbReference type="InterPro" id="IPR023214">
    <property type="entry name" value="HAD_sf"/>
</dbReference>
<proteinExistence type="predicted"/>
<dbReference type="GeneID" id="96289126"/>
<evidence type="ECO:0008006" key="4">
    <source>
        <dbReference type="Google" id="ProtNLM"/>
    </source>
</evidence>
<evidence type="ECO:0000256" key="1">
    <source>
        <dbReference type="SAM" id="MobiDB-lite"/>
    </source>
</evidence>
<dbReference type="SUPFAM" id="SSF56784">
    <property type="entry name" value="HAD-like"/>
    <property type="match status" value="1"/>
</dbReference>
<protein>
    <recommendedName>
        <fullName evidence="4">Secreted protein</fullName>
    </recommendedName>
</protein>
<dbReference type="InterPro" id="IPR036412">
    <property type="entry name" value="HAD-like_sf"/>
</dbReference>
<organism evidence="2 3">
    <name type="scientific">Streptomyces xanthochromogenes</name>
    <dbReference type="NCBI Taxonomy" id="67384"/>
    <lineage>
        <taxon>Bacteria</taxon>
        <taxon>Bacillati</taxon>
        <taxon>Actinomycetota</taxon>
        <taxon>Actinomycetes</taxon>
        <taxon>Kitasatosporales</taxon>
        <taxon>Streptomycetaceae</taxon>
        <taxon>Streptomyces</taxon>
    </lineage>
</organism>
<evidence type="ECO:0000313" key="3">
    <source>
        <dbReference type="Proteomes" id="UP000600946"/>
    </source>
</evidence>
<name>A0ABQ2ZLY6_9ACTN</name>
<keyword evidence="3" id="KW-1185">Reference proteome</keyword>
<dbReference type="RefSeq" id="WP_229892203.1">
    <property type="nucleotide sequence ID" value="NZ_BMUU01000001.1"/>
</dbReference>
<gene>
    <name evidence="2" type="ORF">GCM10010326_11210</name>
</gene>
<accession>A0ABQ2ZLY6</accession>
<sequence length="235" mass="24805">MDRTPAGHLAPRTHAAHQEKGDDAMFTTPHKGLGRAGLMLGAALASTVLCATASAAAPPTTGGAASEGAAPTRAQHPCPVVYFDLGETLVHTAEDGSASYLPGAAAYLRALRARHIEVGLITNVPPSWGTTDAERAARLKQEVDATWRGSAPFAWRDFGDRILTPRTDAERKPAPALWQRAKAGSGRCVLVYQAETAEEVGAAAAQGFVPYQVGRAHRPEFLPVGLVELLGRRSR</sequence>
<dbReference type="EMBL" id="BMUU01000001">
    <property type="protein sequence ID" value="GGY19868.1"/>
    <property type="molecule type" value="Genomic_DNA"/>
</dbReference>
<dbReference type="Proteomes" id="UP000600946">
    <property type="component" value="Unassembled WGS sequence"/>
</dbReference>
<comment type="caution">
    <text evidence="2">The sequence shown here is derived from an EMBL/GenBank/DDBJ whole genome shotgun (WGS) entry which is preliminary data.</text>
</comment>
<reference evidence="3" key="1">
    <citation type="journal article" date="2019" name="Int. J. Syst. Evol. Microbiol.">
        <title>The Global Catalogue of Microorganisms (GCM) 10K type strain sequencing project: providing services to taxonomists for standard genome sequencing and annotation.</title>
        <authorList>
            <consortium name="The Broad Institute Genomics Platform"/>
            <consortium name="The Broad Institute Genome Sequencing Center for Infectious Disease"/>
            <person name="Wu L."/>
            <person name="Ma J."/>
        </authorList>
    </citation>
    <scope>NUCLEOTIDE SEQUENCE [LARGE SCALE GENOMIC DNA]</scope>
    <source>
        <strain evidence="3">JCM 4594</strain>
    </source>
</reference>
<feature type="region of interest" description="Disordered" evidence="1">
    <location>
        <begin position="1"/>
        <end position="28"/>
    </location>
</feature>
<dbReference type="Gene3D" id="3.40.50.1000">
    <property type="entry name" value="HAD superfamily/HAD-like"/>
    <property type="match status" value="1"/>
</dbReference>